<comment type="similarity">
    <text evidence="2">Belongs to the protein prenyltransferase subunit beta family.</text>
</comment>
<reference evidence="10 11" key="1">
    <citation type="submission" date="2023-05" db="EMBL/GenBank/DDBJ databases">
        <title>A 100% complete, gapless, phased diploid assembly of the Scenedesmus obliquus UTEX 3031 genome.</title>
        <authorList>
            <person name="Biondi T.C."/>
            <person name="Hanschen E.R."/>
            <person name="Kwon T."/>
            <person name="Eng W."/>
            <person name="Kruse C.P.S."/>
            <person name="Koehler S.I."/>
            <person name="Kunde Y."/>
            <person name="Gleasner C.D."/>
            <person name="You Mak K.T."/>
            <person name="Polle J."/>
            <person name="Hovde B.T."/>
            <person name="Starkenburg S.R."/>
        </authorList>
    </citation>
    <scope>NUCLEOTIDE SEQUENCE [LARGE SCALE GENOMIC DNA]</scope>
    <source>
        <strain evidence="10 11">DOE0152z</strain>
    </source>
</reference>
<evidence type="ECO:0000313" key="11">
    <source>
        <dbReference type="Proteomes" id="UP001244341"/>
    </source>
</evidence>
<name>A0ABY8U6E9_TETOB</name>
<feature type="domain" description="Prenyltransferase alpha-alpha toroid" evidence="9">
    <location>
        <begin position="494"/>
        <end position="564"/>
    </location>
</feature>
<evidence type="ECO:0000256" key="6">
    <source>
        <dbReference type="ARBA" id="ARBA00022737"/>
    </source>
</evidence>
<protein>
    <recommendedName>
        <fullName evidence="9">Prenyltransferase alpha-alpha toroid domain-containing protein</fullName>
    </recommendedName>
</protein>
<dbReference type="InterPro" id="IPR045089">
    <property type="entry name" value="PGGT1B-like"/>
</dbReference>
<dbReference type="PANTHER" id="PTHR11774:SF6">
    <property type="entry name" value="PROTEIN FARNESYLTRANSFERASE SUBUNIT BETA"/>
    <property type="match status" value="1"/>
</dbReference>
<keyword evidence="4" id="KW-0808">Transferase</keyword>
<evidence type="ECO:0000256" key="2">
    <source>
        <dbReference type="ARBA" id="ARBA00010497"/>
    </source>
</evidence>
<dbReference type="EMBL" id="CP126215">
    <property type="protein sequence ID" value="WIA17053.1"/>
    <property type="molecule type" value="Genomic_DNA"/>
</dbReference>
<dbReference type="Gene3D" id="1.50.10.20">
    <property type="match status" value="2"/>
</dbReference>
<keyword evidence="7" id="KW-0862">Zinc</keyword>
<feature type="domain" description="Prenyltransferase alpha-alpha toroid" evidence="9">
    <location>
        <begin position="42"/>
        <end position="305"/>
    </location>
</feature>
<evidence type="ECO:0000256" key="4">
    <source>
        <dbReference type="ARBA" id="ARBA00022679"/>
    </source>
</evidence>
<dbReference type="PANTHER" id="PTHR11774">
    <property type="entry name" value="GERANYLGERANYL TRANSFERASE TYPE BETA SUBUNIT"/>
    <property type="match status" value="1"/>
</dbReference>
<sequence>MAPTFLETSTSKQQHELELKVCDAYQDLLEFEGQDRDELLLLLKDRHARYLQAGLGQLPSGFISLDASRPWICYWVLHGLALLQAPLPSSISSSQVITFLQACQHASGGYGGGPGHLPHLAPTYAAVCALLTLGGAEAYDSIDRAGVWDFLCRMAVPPEQGGGFRMHEGGECDARSCFTALAVASALCLDVPGLVARSGVVDFLRRCQTYEGGLGGEPGNEAHGGYTFCGLAALVLAGCPHALDLQRLLHWAAQRQGWSEGGFNGRTNKLVDGCYSFWQGGVFPLLQELLGVQQPQEELAQQAQHQLGLCGNVATYAPLQPPASWQQQQQQQEELLVPDLPDLSRVLGPLQQAELEAERLNAACDALAEAAIQRHKDDTAAAAATAADTGKPEQAAAETAGQGSAAGEPEVVERDSTQQLLERAQAAEQAAEYADQNVEIATASAAVLYPCSGAPSPQDLYTLLASPAAAAAAAAAGVPDRSSAEGDGSAAGNPLFNPRALQCWLLRACQQLKGGLRDKPGKSADYYHSCYCLSGLSMAQHIAGGGVVGPAQNQLPRVDPLVNVLAGKLQQAKEHFGALPQPGRLG</sequence>
<feature type="compositionally biased region" description="Low complexity" evidence="8">
    <location>
        <begin position="382"/>
        <end position="408"/>
    </location>
</feature>
<dbReference type="Proteomes" id="UP001244341">
    <property type="component" value="Chromosome 8b"/>
</dbReference>
<dbReference type="Pfam" id="PF00432">
    <property type="entry name" value="Prenyltrans"/>
    <property type="match status" value="2"/>
</dbReference>
<comment type="cofactor">
    <cofactor evidence="1">
        <name>Zn(2+)</name>
        <dbReference type="ChEBI" id="CHEBI:29105"/>
    </cofactor>
</comment>
<evidence type="ECO:0000259" key="9">
    <source>
        <dbReference type="Pfam" id="PF00432"/>
    </source>
</evidence>
<evidence type="ECO:0000256" key="7">
    <source>
        <dbReference type="ARBA" id="ARBA00022833"/>
    </source>
</evidence>
<gene>
    <name evidence="10" type="ORF">OEZ85_013958</name>
</gene>
<evidence type="ECO:0000256" key="1">
    <source>
        <dbReference type="ARBA" id="ARBA00001947"/>
    </source>
</evidence>
<keyword evidence="11" id="KW-1185">Reference proteome</keyword>
<feature type="region of interest" description="Disordered" evidence="8">
    <location>
        <begin position="382"/>
        <end position="417"/>
    </location>
</feature>
<evidence type="ECO:0000256" key="5">
    <source>
        <dbReference type="ARBA" id="ARBA00022723"/>
    </source>
</evidence>
<proteinExistence type="inferred from homology"/>
<organism evidence="10 11">
    <name type="scientific">Tetradesmus obliquus</name>
    <name type="common">Green alga</name>
    <name type="synonym">Acutodesmus obliquus</name>
    <dbReference type="NCBI Taxonomy" id="3088"/>
    <lineage>
        <taxon>Eukaryota</taxon>
        <taxon>Viridiplantae</taxon>
        <taxon>Chlorophyta</taxon>
        <taxon>core chlorophytes</taxon>
        <taxon>Chlorophyceae</taxon>
        <taxon>CS clade</taxon>
        <taxon>Sphaeropleales</taxon>
        <taxon>Scenedesmaceae</taxon>
        <taxon>Tetradesmus</taxon>
    </lineage>
</organism>
<keyword evidence="6" id="KW-0677">Repeat</keyword>
<keyword evidence="5" id="KW-0479">Metal-binding</keyword>
<evidence type="ECO:0000256" key="3">
    <source>
        <dbReference type="ARBA" id="ARBA00022602"/>
    </source>
</evidence>
<keyword evidence="3" id="KW-0637">Prenyltransferase</keyword>
<evidence type="ECO:0000313" key="10">
    <source>
        <dbReference type="EMBL" id="WIA17053.1"/>
    </source>
</evidence>
<evidence type="ECO:0000256" key="8">
    <source>
        <dbReference type="SAM" id="MobiDB-lite"/>
    </source>
</evidence>
<accession>A0ABY8U6E9</accession>
<dbReference type="InterPro" id="IPR008930">
    <property type="entry name" value="Terpenoid_cyclase/PrenylTrfase"/>
</dbReference>
<dbReference type="InterPro" id="IPR001330">
    <property type="entry name" value="Prenyltrans"/>
</dbReference>
<dbReference type="SUPFAM" id="SSF48239">
    <property type="entry name" value="Terpenoid cyclases/Protein prenyltransferases"/>
    <property type="match status" value="1"/>
</dbReference>